<dbReference type="SUPFAM" id="SSF52283">
    <property type="entry name" value="Formate/glycerate dehydrogenase catalytic domain-like"/>
    <property type="match status" value="1"/>
</dbReference>
<dbReference type="EMBL" id="JACCEW010000004">
    <property type="protein sequence ID" value="NYT37889.1"/>
    <property type="molecule type" value="Genomic_DNA"/>
</dbReference>
<keyword evidence="2" id="KW-0520">NAD</keyword>
<evidence type="ECO:0000259" key="5">
    <source>
        <dbReference type="Pfam" id="PF02826"/>
    </source>
</evidence>
<dbReference type="PANTHER" id="PTHR10996">
    <property type="entry name" value="2-HYDROXYACID DEHYDROGENASE-RELATED"/>
    <property type="match status" value="1"/>
</dbReference>
<gene>
    <name evidence="6" type="ORF">H0A68_13465</name>
</gene>
<organism evidence="6 7">
    <name type="scientific">Allopusillimonas soli</name>
    <dbReference type="NCBI Taxonomy" id="659016"/>
    <lineage>
        <taxon>Bacteria</taxon>
        <taxon>Pseudomonadati</taxon>
        <taxon>Pseudomonadota</taxon>
        <taxon>Betaproteobacteria</taxon>
        <taxon>Burkholderiales</taxon>
        <taxon>Alcaligenaceae</taxon>
        <taxon>Allopusillimonas</taxon>
    </lineage>
</organism>
<dbReference type="InterPro" id="IPR006140">
    <property type="entry name" value="D-isomer_DH_NAD-bd"/>
</dbReference>
<comment type="similarity">
    <text evidence="3">Belongs to the D-isomer specific 2-hydroxyacid dehydrogenase family.</text>
</comment>
<protein>
    <submittedName>
        <fullName evidence="6">Phosphoglycerate dehydrogenase</fullName>
    </submittedName>
</protein>
<evidence type="ECO:0000256" key="3">
    <source>
        <dbReference type="RuleBase" id="RU003719"/>
    </source>
</evidence>
<dbReference type="GO" id="GO:0051287">
    <property type="term" value="F:NAD binding"/>
    <property type="evidence" value="ECO:0007669"/>
    <property type="project" value="InterPro"/>
</dbReference>
<dbReference type="InterPro" id="IPR006139">
    <property type="entry name" value="D-isomer_2_OHA_DH_cat_dom"/>
</dbReference>
<dbReference type="Gene3D" id="3.40.50.720">
    <property type="entry name" value="NAD(P)-binding Rossmann-like Domain"/>
    <property type="match status" value="2"/>
</dbReference>
<dbReference type="Pfam" id="PF02826">
    <property type="entry name" value="2-Hacid_dh_C"/>
    <property type="match status" value="1"/>
</dbReference>
<dbReference type="Pfam" id="PF00389">
    <property type="entry name" value="2-Hacid_dh"/>
    <property type="match status" value="1"/>
</dbReference>
<feature type="domain" description="D-isomer specific 2-hydroxyacid dehydrogenase NAD-binding" evidence="5">
    <location>
        <begin position="105"/>
        <end position="291"/>
    </location>
</feature>
<keyword evidence="1 3" id="KW-0560">Oxidoreductase</keyword>
<dbReference type="OrthoDB" id="9805416at2"/>
<dbReference type="GO" id="GO:0030267">
    <property type="term" value="F:glyoxylate reductase (NADPH) activity"/>
    <property type="evidence" value="ECO:0007669"/>
    <property type="project" value="TreeGrafter"/>
</dbReference>
<accession>A0A853FDB4</accession>
<evidence type="ECO:0000259" key="4">
    <source>
        <dbReference type="Pfam" id="PF00389"/>
    </source>
</evidence>
<dbReference type="RefSeq" id="WP_129969845.1">
    <property type="nucleotide sequence ID" value="NZ_JACCEW010000004.1"/>
</dbReference>
<dbReference type="InterPro" id="IPR050223">
    <property type="entry name" value="D-isomer_2-hydroxyacid_DH"/>
</dbReference>
<dbReference type="PANTHER" id="PTHR10996:SF178">
    <property type="entry name" value="2-HYDROXYACID DEHYDROGENASE YGL185C-RELATED"/>
    <property type="match status" value="1"/>
</dbReference>
<dbReference type="SUPFAM" id="SSF51735">
    <property type="entry name" value="NAD(P)-binding Rossmann-fold domains"/>
    <property type="match status" value="1"/>
</dbReference>
<dbReference type="AlphaFoldDB" id="A0A853FDB4"/>
<dbReference type="Proteomes" id="UP000580517">
    <property type="component" value="Unassembled WGS sequence"/>
</dbReference>
<evidence type="ECO:0000256" key="1">
    <source>
        <dbReference type="ARBA" id="ARBA00023002"/>
    </source>
</evidence>
<sequence>MINIVFHGQNASNYLDTFREALQHPATITRLPDTLENPADIAAFANAEVIVGNHFNKHLPRPARLGLFQSCATGIDRIDLAALPRSVAVCNCYGHGEAMAEFVMAAMLSKRVPLADADAKLRQGVWRYRSGDLDALHGEVCQTTLGLLGYGHIAQAIAERAKPFSMRVLAANRSEVAVSACVDAWHGLDDLDDFYRKCDFIVVSLPLTDRTQGMVDARAFSLMRPQAVIINVGRGPVIEEQALYDALLRKAIGGAVIDTWYRYPAHASDTGRPASLPFEKLDNVLMTPHMSAWTDGTIRRRGQAMAANVDAYCEGRPLAHEVRPSASQG</sequence>
<keyword evidence="7" id="KW-1185">Reference proteome</keyword>
<name>A0A853FDB4_9BURK</name>
<dbReference type="CDD" id="cd12165">
    <property type="entry name" value="2-Hacid_dh_6"/>
    <property type="match status" value="1"/>
</dbReference>
<feature type="domain" description="D-isomer specific 2-hydroxyacid dehydrogenase catalytic" evidence="4">
    <location>
        <begin position="41"/>
        <end position="322"/>
    </location>
</feature>
<comment type="caution">
    <text evidence="6">The sequence shown here is derived from an EMBL/GenBank/DDBJ whole genome shotgun (WGS) entry which is preliminary data.</text>
</comment>
<dbReference type="InterPro" id="IPR036291">
    <property type="entry name" value="NAD(P)-bd_dom_sf"/>
</dbReference>
<evidence type="ECO:0000313" key="7">
    <source>
        <dbReference type="Proteomes" id="UP000580517"/>
    </source>
</evidence>
<dbReference type="GO" id="GO:0005829">
    <property type="term" value="C:cytosol"/>
    <property type="evidence" value="ECO:0007669"/>
    <property type="project" value="TreeGrafter"/>
</dbReference>
<proteinExistence type="inferred from homology"/>
<evidence type="ECO:0000256" key="2">
    <source>
        <dbReference type="ARBA" id="ARBA00023027"/>
    </source>
</evidence>
<reference evidence="6 7" key="1">
    <citation type="submission" date="2020-07" db="EMBL/GenBank/DDBJ databases">
        <title>Taxonomic revisions and descriptions of new bacterial species based on genomic comparisons in the high-G+C-content subgroup of the family Alcaligenaceae.</title>
        <authorList>
            <person name="Szabo A."/>
            <person name="Felfoldi T."/>
        </authorList>
    </citation>
    <scope>NUCLEOTIDE SEQUENCE [LARGE SCALE GENOMIC DNA]</scope>
    <source>
        <strain evidence="6 7">DSM 25264</strain>
    </source>
</reference>
<dbReference type="GO" id="GO:0016618">
    <property type="term" value="F:hydroxypyruvate reductase [NAD(P)H] activity"/>
    <property type="evidence" value="ECO:0007669"/>
    <property type="project" value="TreeGrafter"/>
</dbReference>
<evidence type="ECO:0000313" key="6">
    <source>
        <dbReference type="EMBL" id="NYT37889.1"/>
    </source>
</evidence>